<evidence type="ECO:0000313" key="8">
    <source>
        <dbReference type="EnsemblMetazoa" id="SMAR002391-PA"/>
    </source>
</evidence>
<dbReference type="eggNOG" id="KOG0059">
    <property type="taxonomic scope" value="Eukaryota"/>
</dbReference>
<sequence length="348" mass="38543">MRRSTLLLIFQFLVPVFQICAFGLLLNDDFHNIPIAVFNEDKLLGSMFLKEINTKTINQLPVDSIDDGVKLVLNGEALATIHIWSNFSGSLIERFQNHEKLSTDVIQASSIHIRYDTTSLLMTHFLNEFFYESSLAGDPIYGLTKANMRDFLGAAVVIGLAFLQAAGLSAVLFIIDKTGGLLDRNYVSGVTSLEVLGGHVLTQLGVIVIQLGIILVFATEVFGITNHGSVLLVIILSILSGTTGMCFGFLISTICNNAVSAIMLSVSILFPNYFISGLMVSTITAHEFIQTISPILPLNLPFEAIRWIMLRGRGFTWTHVWLGFLVMFSWLAVFLVLSVIVIYLKRRF</sequence>
<dbReference type="PANTHER" id="PTHR30294:SF38">
    <property type="entry name" value="TRANSPORT PERMEASE PROTEIN"/>
    <property type="match status" value="1"/>
</dbReference>
<dbReference type="EMBL" id="JH431116">
    <property type="status" value="NOT_ANNOTATED_CDS"/>
    <property type="molecule type" value="Genomic_DNA"/>
</dbReference>
<comment type="subcellular location">
    <subcellularLocation>
        <location evidence="1">Cell membrane</location>
        <topology evidence="1">Multi-pass membrane protein</topology>
    </subcellularLocation>
</comment>
<dbReference type="OMA" id="LEMAPWI"/>
<keyword evidence="5 6" id="KW-0472">Membrane</keyword>
<feature type="transmembrane region" description="Helical" evidence="6">
    <location>
        <begin position="151"/>
        <end position="175"/>
    </location>
</feature>
<reference evidence="8" key="2">
    <citation type="submission" date="2015-02" db="UniProtKB">
        <authorList>
            <consortium name="EnsemblMetazoa"/>
        </authorList>
    </citation>
    <scope>IDENTIFICATION</scope>
</reference>
<feature type="domain" description="ABC-2 type transporter transmembrane" evidence="7">
    <location>
        <begin position="7"/>
        <end position="339"/>
    </location>
</feature>
<keyword evidence="3 6" id="KW-0812">Transmembrane</keyword>
<accession>T1IN21</accession>
<evidence type="ECO:0000256" key="5">
    <source>
        <dbReference type="ARBA" id="ARBA00023136"/>
    </source>
</evidence>
<dbReference type="AlphaFoldDB" id="T1IN21"/>
<keyword evidence="4 6" id="KW-1133">Transmembrane helix</keyword>
<evidence type="ECO:0000256" key="3">
    <source>
        <dbReference type="ARBA" id="ARBA00022692"/>
    </source>
</evidence>
<feature type="transmembrane region" description="Helical" evidence="6">
    <location>
        <begin position="230"/>
        <end position="252"/>
    </location>
</feature>
<feature type="transmembrane region" description="Helical" evidence="6">
    <location>
        <begin position="258"/>
        <end position="280"/>
    </location>
</feature>
<evidence type="ECO:0000256" key="6">
    <source>
        <dbReference type="SAM" id="Phobius"/>
    </source>
</evidence>
<feature type="transmembrane region" description="Helical" evidence="6">
    <location>
        <begin position="292"/>
        <end position="309"/>
    </location>
</feature>
<dbReference type="GO" id="GO:0140359">
    <property type="term" value="F:ABC-type transporter activity"/>
    <property type="evidence" value="ECO:0007669"/>
    <property type="project" value="InterPro"/>
</dbReference>
<evidence type="ECO:0000313" key="9">
    <source>
        <dbReference type="Proteomes" id="UP000014500"/>
    </source>
</evidence>
<dbReference type="GO" id="GO:0005886">
    <property type="term" value="C:plasma membrane"/>
    <property type="evidence" value="ECO:0007669"/>
    <property type="project" value="UniProtKB-SubCell"/>
</dbReference>
<dbReference type="Proteomes" id="UP000014500">
    <property type="component" value="Unassembled WGS sequence"/>
</dbReference>
<evidence type="ECO:0000259" key="7">
    <source>
        <dbReference type="Pfam" id="PF12698"/>
    </source>
</evidence>
<proteinExistence type="predicted"/>
<dbReference type="InterPro" id="IPR013525">
    <property type="entry name" value="ABC2_TM"/>
</dbReference>
<keyword evidence="2" id="KW-1003">Cell membrane</keyword>
<reference evidence="9" key="1">
    <citation type="submission" date="2011-05" db="EMBL/GenBank/DDBJ databases">
        <authorList>
            <person name="Richards S.R."/>
            <person name="Qu J."/>
            <person name="Jiang H."/>
            <person name="Jhangiani S.N."/>
            <person name="Agravi P."/>
            <person name="Goodspeed R."/>
            <person name="Gross S."/>
            <person name="Mandapat C."/>
            <person name="Jackson L."/>
            <person name="Mathew T."/>
            <person name="Pu L."/>
            <person name="Thornton R."/>
            <person name="Saada N."/>
            <person name="Wilczek-Boney K.B."/>
            <person name="Lee S."/>
            <person name="Kovar C."/>
            <person name="Wu Y."/>
            <person name="Scherer S.E."/>
            <person name="Worley K.C."/>
            <person name="Muzny D.M."/>
            <person name="Gibbs R."/>
        </authorList>
    </citation>
    <scope>NUCLEOTIDE SEQUENCE</scope>
    <source>
        <strain evidence="9">Brora</strain>
    </source>
</reference>
<feature type="transmembrane region" description="Helical" evidence="6">
    <location>
        <begin position="6"/>
        <end position="26"/>
    </location>
</feature>
<dbReference type="InterPro" id="IPR051449">
    <property type="entry name" value="ABC-2_transporter_component"/>
</dbReference>
<feature type="transmembrane region" description="Helical" evidence="6">
    <location>
        <begin position="321"/>
        <end position="344"/>
    </location>
</feature>
<dbReference type="PhylomeDB" id="T1IN21"/>
<dbReference type="EnsemblMetazoa" id="SMAR002391-RA">
    <property type="protein sequence ID" value="SMAR002391-PA"/>
    <property type="gene ID" value="SMAR002391"/>
</dbReference>
<dbReference type="STRING" id="126957.T1IN21"/>
<keyword evidence="9" id="KW-1185">Reference proteome</keyword>
<evidence type="ECO:0000256" key="4">
    <source>
        <dbReference type="ARBA" id="ARBA00022989"/>
    </source>
</evidence>
<name>T1IN21_STRMM</name>
<feature type="transmembrane region" description="Helical" evidence="6">
    <location>
        <begin position="195"/>
        <end position="218"/>
    </location>
</feature>
<organism evidence="8 9">
    <name type="scientific">Strigamia maritima</name>
    <name type="common">European centipede</name>
    <name type="synonym">Geophilus maritimus</name>
    <dbReference type="NCBI Taxonomy" id="126957"/>
    <lineage>
        <taxon>Eukaryota</taxon>
        <taxon>Metazoa</taxon>
        <taxon>Ecdysozoa</taxon>
        <taxon>Arthropoda</taxon>
        <taxon>Myriapoda</taxon>
        <taxon>Chilopoda</taxon>
        <taxon>Pleurostigmophora</taxon>
        <taxon>Geophilomorpha</taxon>
        <taxon>Linotaeniidae</taxon>
        <taxon>Strigamia</taxon>
    </lineage>
</organism>
<evidence type="ECO:0000256" key="2">
    <source>
        <dbReference type="ARBA" id="ARBA00022475"/>
    </source>
</evidence>
<dbReference type="PANTHER" id="PTHR30294">
    <property type="entry name" value="MEMBRANE COMPONENT OF ABC TRANSPORTER YHHJ-RELATED"/>
    <property type="match status" value="1"/>
</dbReference>
<protein>
    <recommendedName>
        <fullName evidence="7">ABC-2 type transporter transmembrane domain-containing protein</fullName>
    </recommendedName>
</protein>
<dbReference type="Pfam" id="PF12698">
    <property type="entry name" value="ABC2_membrane_3"/>
    <property type="match status" value="1"/>
</dbReference>
<dbReference type="HOGENOM" id="CLU_014367_0_0_1"/>
<evidence type="ECO:0000256" key="1">
    <source>
        <dbReference type="ARBA" id="ARBA00004651"/>
    </source>
</evidence>